<dbReference type="Proteomes" id="UP000694563">
    <property type="component" value="Unassembled WGS sequence"/>
</dbReference>
<dbReference type="PANTHER" id="PTHR10099">
    <property type="entry name" value="PHOSPHORIBOSYLFORMYLGLYCINAMIDINE SYNTHASE"/>
    <property type="match status" value="1"/>
</dbReference>
<dbReference type="SUPFAM" id="SSF52317">
    <property type="entry name" value="Class I glutamine amidotransferase-like"/>
    <property type="match status" value="1"/>
</dbReference>
<dbReference type="Pfam" id="PF13507">
    <property type="entry name" value="GATase_5"/>
    <property type="match status" value="1"/>
</dbReference>
<dbReference type="PANTHER" id="PTHR10099:SF1">
    <property type="entry name" value="PHOSPHORIBOSYLFORMYLGLYCINAMIDINE SYNTHASE"/>
    <property type="match status" value="1"/>
</dbReference>
<organism evidence="1 2">
    <name type="scientific">Catharus ustulatus</name>
    <name type="common">Russet-backed thrush</name>
    <name type="synonym">Hylocichla ustulatus</name>
    <dbReference type="NCBI Taxonomy" id="91951"/>
    <lineage>
        <taxon>Eukaryota</taxon>
        <taxon>Metazoa</taxon>
        <taxon>Chordata</taxon>
        <taxon>Craniata</taxon>
        <taxon>Vertebrata</taxon>
        <taxon>Euteleostomi</taxon>
        <taxon>Archelosauria</taxon>
        <taxon>Archosauria</taxon>
        <taxon>Dinosauria</taxon>
        <taxon>Saurischia</taxon>
        <taxon>Theropoda</taxon>
        <taxon>Coelurosauria</taxon>
        <taxon>Aves</taxon>
        <taxon>Neognathae</taxon>
        <taxon>Neoaves</taxon>
        <taxon>Telluraves</taxon>
        <taxon>Australaves</taxon>
        <taxon>Passeriformes</taxon>
        <taxon>Turdidae</taxon>
        <taxon>Catharus</taxon>
    </lineage>
</organism>
<keyword evidence="2" id="KW-1185">Reference proteome</keyword>
<reference evidence="1" key="1">
    <citation type="submission" date="2025-08" db="UniProtKB">
        <authorList>
            <consortium name="Ensembl"/>
        </authorList>
    </citation>
    <scope>IDENTIFICATION</scope>
</reference>
<name>A0A8C3UDP9_CATUS</name>
<evidence type="ECO:0000313" key="2">
    <source>
        <dbReference type="Proteomes" id="UP000694563"/>
    </source>
</evidence>
<dbReference type="InterPro" id="IPR029062">
    <property type="entry name" value="Class_I_gatase-like"/>
</dbReference>
<dbReference type="Gene3D" id="3.40.50.880">
    <property type="match status" value="1"/>
</dbReference>
<accession>A0A8C3UDP9</accession>
<dbReference type="GO" id="GO:0006164">
    <property type="term" value="P:purine nucleotide biosynthetic process"/>
    <property type="evidence" value="ECO:0007669"/>
    <property type="project" value="TreeGrafter"/>
</dbReference>
<protein>
    <recommendedName>
        <fullName evidence="3">Phosphoribosylformylglycinamidine synthase</fullName>
    </recommendedName>
</protein>
<proteinExistence type="predicted"/>
<dbReference type="Ensembl" id="ENSCUST00005013080.1">
    <property type="protein sequence ID" value="ENSCUSP00005012565.1"/>
    <property type="gene ID" value="ENSCUSG00005008071.1"/>
</dbReference>
<dbReference type="GO" id="GO:0004642">
    <property type="term" value="F:phosphoribosylformylglycinamidine synthase activity"/>
    <property type="evidence" value="ECO:0007669"/>
    <property type="project" value="TreeGrafter"/>
</dbReference>
<dbReference type="GO" id="GO:0005737">
    <property type="term" value="C:cytoplasm"/>
    <property type="evidence" value="ECO:0007669"/>
    <property type="project" value="TreeGrafter"/>
</dbReference>
<sequence>ALRYVDDCGVPTECYPMNPNGSSRGVTALVTCGQHLVAMPHPKWSVRAWQCPWAGRSAATAGRSKAGHRPWLRMFQNAMEWCGACNY</sequence>
<evidence type="ECO:0008006" key="3">
    <source>
        <dbReference type="Google" id="ProtNLM"/>
    </source>
</evidence>
<reference evidence="1" key="2">
    <citation type="submission" date="2025-09" db="UniProtKB">
        <authorList>
            <consortium name="Ensembl"/>
        </authorList>
    </citation>
    <scope>IDENTIFICATION</scope>
</reference>
<evidence type="ECO:0000313" key="1">
    <source>
        <dbReference type="Ensembl" id="ENSCUSP00005012565.1"/>
    </source>
</evidence>
<dbReference type="AlphaFoldDB" id="A0A8C3UDP9"/>